<sequence length="87" mass="9823">MENEVKAVQGFMQTMVNLRVDMHNAREQLENLHLVLAGADFGEANRERKLLARRARELAGSMSAFVAAQQRMGDKIQRMLDSIHEAA</sequence>
<comment type="caution">
    <text evidence="1">The sequence shown here is derived from an EMBL/GenBank/DDBJ whole genome shotgun (WGS) entry which is preliminary data.</text>
</comment>
<protein>
    <submittedName>
        <fullName evidence="1">Uncharacterized protein</fullName>
    </submittedName>
</protein>
<dbReference type="Proteomes" id="UP000315403">
    <property type="component" value="Unassembled WGS sequence"/>
</dbReference>
<reference evidence="1 2" key="1">
    <citation type="submission" date="2019-03" db="EMBL/GenBank/DDBJ databases">
        <title>New insights into Acidothiobacillus thiooxidans sulfur metabolism through coupled gene expression, solution geochemistry, microscopy and spectroscopy analyses.</title>
        <authorList>
            <person name="Camacho D."/>
            <person name="Frazao R."/>
            <person name="Fouillen A."/>
            <person name="Nanci A."/>
            <person name="Lang B.F."/>
            <person name="Apte S.C."/>
            <person name="Baron C."/>
            <person name="Warren L.A."/>
        </authorList>
    </citation>
    <scope>NUCLEOTIDE SEQUENCE [LARGE SCALE GENOMIC DNA]</scope>
    <source>
        <strain evidence="1 2">ATCC 19377</strain>
    </source>
</reference>
<dbReference type="EMBL" id="SZUV01000005">
    <property type="protein sequence ID" value="TQN49444.1"/>
    <property type="molecule type" value="Genomic_DNA"/>
</dbReference>
<evidence type="ECO:0000313" key="1">
    <source>
        <dbReference type="EMBL" id="TQN49444.1"/>
    </source>
</evidence>
<proteinExistence type="predicted"/>
<accession>A0A543PZD8</accession>
<dbReference type="RefSeq" id="WP_142090032.1">
    <property type="nucleotide sequence ID" value="NZ_SZUV01000005.1"/>
</dbReference>
<gene>
    <name evidence="1" type="ORF">DLNHIDIE_03299</name>
</gene>
<organism evidence="1 2">
    <name type="scientific">Acidithiobacillus thiooxidans ATCC 19377</name>
    <dbReference type="NCBI Taxonomy" id="637390"/>
    <lineage>
        <taxon>Bacteria</taxon>
        <taxon>Pseudomonadati</taxon>
        <taxon>Pseudomonadota</taxon>
        <taxon>Acidithiobacillia</taxon>
        <taxon>Acidithiobacillales</taxon>
        <taxon>Acidithiobacillaceae</taxon>
        <taxon>Acidithiobacillus</taxon>
    </lineage>
</organism>
<evidence type="ECO:0000313" key="2">
    <source>
        <dbReference type="Proteomes" id="UP000315403"/>
    </source>
</evidence>
<dbReference type="AlphaFoldDB" id="A0A543PZD8"/>
<name>A0A543PZD8_ACITH</name>